<evidence type="ECO:0000313" key="6">
    <source>
        <dbReference type="EMBL" id="MFC7356671.1"/>
    </source>
</evidence>
<dbReference type="PANTHER" id="PTHR10286">
    <property type="entry name" value="INORGANIC PYROPHOSPHATASE"/>
    <property type="match status" value="1"/>
</dbReference>
<dbReference type="InterPro" id="IPR008162">
    <property type="entry name" value="Pyrophosphatase"/>
</dbReference>
<keyword evidence="3" id="KW-0479">Metal-binding</keyword>
<keyword evidence="4" id="KW-0378">Hydrolase</keyword>
<gene>
    <name evidence="6" type="ORF">ACFQO1_03150</name>
</gene>
<dbReference type="InterPro" id="IPR036649">
    <property type="entry name" value="Pyrophosphatase_sf"/>
</dbReference>
<name>A0ABW2MP59_9FLAO</name>
<dbReference type="SUPFAM" id="SSF50324">
    <property type="entry name" value="Inorganic pyrophosphatase"/>
    <property type="match status" value="1"/>
</dbReference>
<dbReference type="RefSeq" id="WP_380216518.1">
    <property type="nucleotide sequence ID" value="NZ_JBHTBN010000001.1"/>
</dbReference>
<keyword evidence="5" id="KW-0460">Magnesium</keyword>
<dbReference type="Gene3D" id="3.90.80.10">
    <property type="entry name" value="Inorganic pyrophosphatase"/>
    <property type="match status" value="1"/>
</dbReference>
<proteinExistence type="predicted"/>
<sequence>MQKNYLYEPTFVTSETINVVIEIPAGTNKKIEYHKTSKQFLVDKMEGVDRIKPYLPYPANYGFVPSTLSDPAIGGDGDPIDVMLIAETLPSGTIIEAIPVAMLRLVDEGETDDKVICIPANKKLRTVDASSLAEMNTKYPKALEIIRLWFEFNDAEESIAVKGYVDASEAIQEIKICQKAFQIKN</sequence>
<evidence type="ECO:0000256" key="4">
    <source>
        <dbReference type="ARBA" id="ARBA00022801"/>
    </source>
</evidence>
<comment type="caution">
    <text evidence="6">The sequence shown here is derived from an EMBL/GenBank/DDBJ whole genome shotgun (WGS) entry which is preliminary data.</text>
</comment>
<reference evidence="7" key="1">
    <citation type="journal article" date="2019" name="Int. J. Syst. Evol. Microbiol.">
        <title>The Global Catalogue of Microorganisms (GCM) 10K type strain sequencing project: providing services to taxonomists for standard genome sequencing and annotation.</title>
        <authorList>
            <consortium name="The Broad Institute Genomics Platform"/>
            <consortium name="The Broad Institute Genome Sequencing Center for Infectious Disease"/>
            <person name="Wu L."/>
            <person name="Ma J."/>
        </authorList>
    </citation>
    <scope>NUCLEOTIDE SEQUENCE [LARGE SCALE GENOMIC DNA]</scope>
    <source>
        <strain evidence="7">CGMCC 1.16306</strain>
    </source>
</reference>
<accession>A0ABW2MP59</accession>
<evidence type="ECO:0000256" key="3">
    <source>
        <dbReference type="ARBA" id="ARBA00022723"/>
    </source>
</evidence>
<comment type="cofactor">
    <cofactor evidence="1">
        <name>Mg(2+)</name>
        <dbReference type="ChEBI" id="CHEBI:18420"/>
    </cofactor>
</comment>
<dbReference type="EMBL" id="JBHTBN010000001">
    <property type="protein sequence ID" value="MFC7356671.1"/>
    <property type="molecule type" value="Genomic_DNA"/>
</dbReference>
<organism evidence="6 7">
    <name type="scientific">Jejudonia soesokkakensis</name>
    <dbReference type="NCBI Taxonomy" id="1323432"/>
    <lineage>
        <taxon>Bacteria</taxon>
        <taxon>Pseudomonadati</taxon>
        <taxon>Bacteroidota</taxon>
        <taxon>Flavobacteriia</taxon>
        <taxon>Flavobacteriales</taxon>
        <taxon>Flavobacteriaceae</taxon>
        <taxon>Jejudonia</taxon>
    </lineage>
</organism>
<protein>
    <recommendedName>
        <fullName evidence="2">inorganic diphosphatase</fullName>
        <ecNumber evidence="2">3.6.1.1</ecNumber>
    </recommendedName>
</protein>
<dbReference type="PROSITE" id="PS00387">
    <property type="entry name" value="PPASE"/>
    <property type="match status" value="1"/>
</dbReference>
<dbReference type="EC" id="3.6.1.1" evidence="2"/>
<evidence type="ECO:0000256" key="2">
    <source>
        <dbReference type="ARBA" id="ARBA00012146"/>
    </source>
</evidence>
<evidence type="ECO:0000256" key="5">
    <source>
        <dbReference type="ARBA" id="ARBA00022842"/>
    </source>
</evidence>
<dbReference type="Proteomes" id="UP001596415">
    <property type="component" value="Unassembled WGS sequence"/>
</dbReference>
<evidence type="ECO:0000313" key="7">
    <source>
        <dbReference type="Proteomes" id="UP001596415"/>
    </source>
</evidence>
<evidence type="ECO:0000256" key="1">
    <source>
        <dbReference type="ARBA" id="ARBA00001946"/>
    </source>
</evidence>
<keyword evidence="7" id="KW-1185">Reference proteome</keyword>
<dbReference type="Pfam" id="PF00719">
    <property type="entry name" value="Pyrophosphatase"/>
    <property type="match status" value="1"/>
</dbReference>